<organism evidence="2 3">
    <name type="scientific">Sinorhizobium americanum</name>
    <dbReference type="NCBI Taxonomy" id="194963"/>
    <lineage>
        <taxon>Bacteria</taxon>
        <taxon>Pseudomonadati</taxon>
        <taxon>Pseudomonadota</taxon>
        <taxon>Alphaproteobacteria</taxon>
        <taxon>Hyphomicrobiales</taxon>
        <taxon>Rhizobiaceae</taxon>
        <taxon>Sinorhizobium/Ensifer group</taxon>
        <taxon>Sinorhizobium</taxon>
    </lineage>
</organism>
<sequence length="160" mass="17446">MRGPWGDETPPAVSYFYSPDRKGEHPKAHLADFSGTFRTCPAARALVLRLGTGCLAAMPLPRIAQPFLDLLSEEIGQSTSVSILDETEIVYIARAAQRRVILKTLMPGSRLPAYCTSMGRVLLAAAGEETTLRLLRASQLIARTEYTVTNVDTLLAEIAK</sequence>
<dbReference type="AlphaFoldDB" id="A0A2S3YNH4"/>
<dbReference type="GO" id="GO:0003700">
    <property type="term" value="F:DNA-binding transcription factor activity"/>
    <property type="evidence" value="ECO:0007669"/>
    <property type="project" value="TreeGrafter"/>
</dbReference>
<accession>A0A2S3YNH4</accession>
<reference evidence="2 3" key="1">
    <citation type="journal article" date="2014" name="Syst. Appl. Microbiol.">
        <title>Microsymbionts of Phaseolus vulgaris in acid and alkaline soils of Mexico.</title>
        <authorList>
            <person name="Verastegui-Valdes M.M."/>
            <person name="Zhang Y.J."/>
            <person name="Rivera-Orduna F.N."/>
            <person name="Cheng H.P."/>
            <person name="Sui X.H."/>
            <person name="Wang E.T."/>
        </authorList>
    </citation>
    <scope>NUCLEOTIDE SEQUENCE [LARGE SCALE GENOMIC DNA]</scope>
    <source>
        <strain evidence="2 3">FG01</strain>
    </source>
</reference>
<dbReference type="Proteomes" id="UP000237511">
    <property type="component" value="Unassembled WGS sequence"/>
</dbReference>
<name>A0A2S3YNH4_9HYPH</name>
<gene>
    <name evidence="2" type="ORF">ATY31_14385</name>
</gene>
<dbReference type="SUPFAM" id="SSF55781">
    <property type="entry name" value="GAF domain-like"/>
    <property type="match status" value="1"/>
</dbReference>
<comment type="caution">
    <text evidence="2">The sequence shown here is derived from an EMBL/GenBank/DDBJ whole genome shotgun (WGS) entry which is preliminary data.</text>
</comment>
<dbReference type="PANTHER" id="PTHR30136:SF34">
    <property type="entry name" value="TRANSCRIPTIONAL REGULATOR"/>
    <property type="match status" value="1"/>
</dbReference>
<evidence type="ECO:0000259" key="1">
    <source>
        <dbReference type="PROSITE" id="PS51078"/>
    </source>
</evidence>
<dbReference type="Pfam" id="PF01614">
    <property type="entry name" value="IclR_C"/>
    <property type="match status" value="1"/>
</dbReference>
<dbReference type="InterPro" id="IPR014757">
    <property type="entry name" value="Tscrpt_reg_IclR_C"/>
</dbReference>
<dbReference type="PANTHER" id="PTHR30136">
    <property type="entry name" value="HELIX-TURN-HELIX TRANSCRIPTIONAL REGULATOR, ICLR FAMILY"/>
    <property type="match status" value="1"/>
</dbReference>
<dbReference type="InterPro" id="IPR050707">
    <property type="entry name" value="HTH_MetabolicPath_Reg"/>
</dbReference>
<evidence type="ECO:0000313" key="2">
    <source>
        <dbReference type="EMBL" id="POH30612.1"/>
    </source>
</evidence>
<dbReference type="Gene3D" id="3.30.450.40">
    <property type="match status" value="1"/>
</dbReference>
<dbReference type="EMBL" id="LODU01000028">
    <property type="protein sequence ID" value="POH30612.1"/>
    <property type="molecule type" value="Genomic_DNA"/>
</dbReference>
<protein>
    <recommendedName>
        <fullName evidence="1">IclR-ED domain-containing protein</fullName>
    </recommendedName>
</protein>
<dbReference type="InterPro" id="IPR029016">
    <property type="entry name" value="GAF-like_dom_sf"/>
</dbReference>
<proteinExistence type="predicted"/>
<evidence type="ECO:0000313" key="3">
    <source>
        <dbReference type="Proteomes" id="UP000237511"/>
    </source>
</evidence>
<dbReference type="GO" id="GO:0003677">
    <property type="term" value="F:DNA binding"/>
    <property type="evidence" value="ECO:0007669"/>
    <property type="project" value="TreeGrafter"/>
</dbReference>
<feature type="domain" description="IclR-ED" evidence="1">
    <location>
        <begin position="46"/>
        <end position="160"/>
    </location>
</feature>
<dbReference type="GO" id="GO:0045892">
    <property type="term" value="P:negative regulation of DNA-templated transcription"/>
    <property type="evidence" value="ECO:0007669"/>
    <property type="project" value="TreeGrafter"/>
</dbReference>
<dbReference type="PROSITE" id="PS51078">
    <property type="entry name" value="ICLR_ED"/>
    <property type="match status" value="1"/>
</dbReference>